<evidence type="ECO:0000313" key="3">
    <source>
        <dbReference type="WBParaSite" id="GPUH_0001543801-mRNA-1"/>
    </source>
</evidence>
<reference evidence="3" key="1">
    <citation type="submission" date="2016-06" db="UniProtKB">
        <authorList>
            <consortium name="WormBaseParasite"/>
        </authorList>
    </citation>
    <scope>IDENTIFICATION</scope>
</reference>
<dbReference type="Proteomes" id="UP000271098">
    <property type="component" value="Unassembled WGS sequence"/>
</dbReference>
<reference evidence="1 2" key="2">
    <citation type="submission" date="2018-11" db="EMBL/GenBank/DDBJ databases">
        <authorList>
            <consortium name="Pathogen Informatics"/>
        </authorList>
    </citation>
    <scope>NUCLEOTIDE SEQUENCE [LARGE SCALE GENOMIC DNA]</scope>
</reference>
<organism evidence="3">
    <name type="scientific">Gongylonema pulchrum</name>
    <dbReference type="NCBI Taxonomy" id="637853"/>
    <lineage>
        <taxon>Eukaryota</taxon>
        <taxon>Metazoa</taxon>
        <taxon>Ecdysozoa</taxon>
        <taxon>Nematoda</taxon>
        <taxon>Chromadorea</taxon>
        <taxon>Rhabditida</taxon>
        <taxon>Spirurina</taxon>
        <taxon>Spiruromorpha</taxon>
        <taxon>Spiruroidea</taxon>
        <taxon>Gongylonematidae</taxon>
        <taxon>Gongylonema</taxon>
    </lineage>
</organism>
<name>A0A183E376_9BILA</name>
<evidence type="ECO:0000313" key="1">
    <source>
        <dbReference type="EMBL" id="VDN25959.1"/>
    </source>
</evidence>
<evidence type="ECO:0000313" key="2">
    <source>
        <dbReference type="Proteomes" id="UP000271098"/>
    </source>
</evidence>
<accession>A0A183E376</accession>
<gene>
    <name evidence="1" type="ORF">GPUH_LOCUS15417</name>
</gene>
<keyword evidence="2" id="KW-1185">Reference proteome</keyword>
<sequence length="100" mass="11374">MGGNASPDIAAPTLSVMEFHYIRRHPNTGLCFFRYIDNILAINCLDFLDHAKKIYGTTFTLNTTYSGQYTCFLDLAISCVDGRCIFDVYNKILDYPFLVN</sequence>
<dbReference type="WBParaSite" id="GPUH_0001543801-mRNA-1">
    <property type="protein sequence ID" value="GPUH_0001543801-mRNA-1"/>
    <property type="gene ID" value="GPUH_0001543801"/>
</dbReference>
<protein>
    <submittedName>
        <fullName evidence="3">Reverse transcriptase domain-containing protein</fullName>
    </submittedName>
</protein>
<dbReference type="AlphaFoldDB" id="A0A183E376"/>
<dbReference type="EMBL" id="UYRT01082413">
    <property type="protein sequence ID" value="VDN25959.1"/>
    <property type="molecule type" value="Genomic_DNA"/>
</dbReference>
<dbReference type="OrthoDB" id="5876303at2759"/>
<proteinExistence type="predicted"/>